<feature type="transmembrane region" description="Helical" evidence="7">
    <location>
        <begin position="59"/>
        <end position="77"/>
    </location>
</feature>
<dbReference type="GO" id="GO:0005886">
    <property type="term" value="C:plasma membrane"/>
    <property type="evidence" value="ECO:0007669"/>
    <property type="project" value="TreeGrafter"/>
</dbReference>
<dbReference type="PANTHER" id="PTHR28286:SF1">
    <property type="entry name" value="30 KDA HEAT SHOCK PROTEIN-RELATED"/>
    <property type="match status" value="1"/>
</dbReference>
<keyword evidence="4 7" id="KW-1133">Transmembrane helix</keyword>
<organism evidence="8 9">
    <name type="scientific">Rhodotorula toruloides (strain NP11)</name>
    <name type="common">Yeast</name>
    <name type="synonym">Rhodosporidium toruloides</name>
    <dbReference type="NCBI Taxonomy" id="1130832"/>
    <lineage>
        <taxon>Eukaryota</taxon>
        <taxon>Fungi</taxon>
        <taxon>Dikarya</taxon>
        <taxon>Basidiomycota</taxon>
        <taxon>Pucciniomycotina</taxon>
        <taxon>Microbotryomycetes</taxon>
        <taxon>Sporidiobolales</taxon>
        <taxon>Sporidiobolaceae</taxon>
        <taxon>Rhodotorula</taxon>
    </lineage>
</organism>
<dbReference type="EMBL" id="KB722674">
    <property type="protein sequence ID" value="EMS18874.1"/>
    <property type="molecule type" value="Genomic_DNA"/>
</dbReference>
<evidence type="ECO:0000256" key="4">
    <source>
        <dbReference type="ARBA" id="ARBA00022989"/>
    </source>
</evidence>
<dbReference type="CDD" id="cd15239">
    <property type="entry name" value="7tm_YRO2_fungal-like"/>
    <property type="match status" value="1"/>
</dbReference>
<keyword evidence="9" id="KW-1185">Reference proteome</keyword>
<keyword evidence="3 7" id="KW-0812">Transmembrane</keyword>
<sequence>MHPEVVKRYASSISTNPVTSNIGLSRPGSNWCWALFGIFALSMLTLGVVAHSRPKRHRAFHYIGLAILAATALHYATQASNLGYTSVPVEFVRSGSRGANQLAGGAPFPPTRSIFYARYIGWAVSWPLLVLLVLLATGFNLSRIFIVLFFTLFTIISALIGTLIRTRYRWMYYVFAVSALFYVVWHLFHPAPRSARRLGADRCRAVRSAATSLGLLFLIYPIVWGLCEYGNVLTVSSEMFWYGVLDFLTRVVWLFAFLFAIEGLAYERFGFHSGKATDGADDRGNATGTNVGGNQPATMRSTNGGGGPPASTGAGNTGAAAGSGGDEPAGAGRRQLNGDVGSGAAAPDARGDNFRESV</sequence>
<comment type="similarity">
    <text evidence="2">Belongs to the archaeal/bacterial/fungal opsin family.</text>
</comment>
<dbReference type="Gene3D" id="1.20.1070.10">
    <property type="entry name" value="Rhodopsin 7-helix transmembrane proteins"/>
    <property type="match status" value="1"/>
</dbReference>
<reference evidence="8 9" key="1">
    <citation type="journal article" date="2012" name="Nat. Commun.">
        <title>A multi-omic map of the lipid-producing yeast Rhodosporidium toruloides.</title>
        <authorList>
            <person name="Zhu Z."/>
            <person name="Zhang S."/>
            <person name="Liu H."/>
            <person name="Shen H."/>
            <person name="Lin X."/>
            <person name="Yang F."/>
            <person name="Zhou Y.J."/>
            <person name="Jin G."/>
            <person name="Ye M."/>
            <person name="Zou H."/>
            <person name="Zou H."/>
            <person name="Zhao Z.K."/>
        </authorList>
    </citation>
    <scope>NUCLEOTIDE SEQUENCE [LARGE SCALE GENOMIC DNA]</scope>
    <source>
        <strain evidence="8 9">NP11</strain>
    </source>
</reference>
<feature type="compositionally biased region" description="Basic and acidic residues" evidence="6">
    <location>
        <begin position="349"/>
        <end position="358"/>
    </location>
</feature>
<dbReference type="eggNOG" id="ENOG502QZWT">
    <property type="taxonomic scope" value="Eukaryota"/>
</dbReference>
<evidence type="ECO:0000256" key="5">
    <source>
        <dbReference type="ARBA" id="ARBA00023136"/>
    </source>
</evidence>
<dbReference type="InterPro" id="IPR043476">
    <property type="entry name" value="Yro2-like_7TM"/>
</dbReference>
<evidence type="ECO:0000256" key="1">
    <source>
        <dbReference type="ARBA" id="ARBA00004141"/>
    </source>
</evidence>
<dbReference type="SMART" id="SM01021">
    <property type="entry name" value="Bac_rhodopsin"/>
    <property type="match status" value="1"/>
</dbReference>
<feature type="transmembrane region" description="Helical" evidence="7">
    <location>
        <begin position="209"/>
        <end position="227"/>
    </location>
</feature>
<keyword evidence="5 7" id="KW-0472">Membrane</keyword>
<feature type="transmembrane region" description="Helical" evidence="7">
    <location>
        <begin position="33"/>
        <end position="52"/>
    </location>
</feature>
<dbReference type="InterPro" id="IPR001425">
    <property type="entry name" value="Arc/bac/fun_rhodopsins"/>
</dbReference>
<proteinExistence type="inferred from homology"/>
<dbReference type="AlphaFoldDB" id="M7X5D2"/>
<evidence type="ECO:0000313" key="9">
    <source>
        <dbReference type="Proteomes" id="UP000016926"/>
    </source>
</evidence>
<dbReference type="GO" id="GO:0005783">
    <property type="term" value="C:endoplasmic reticulum"/>
    <property type="evidence" value="ECO:0007669"/>
    <property type="project" value="TreeGrafter"/>
</dbReference>
<dbReference type="Proteomes" id="UP000016926">
    <property type="component" value="Unassembled WGS sequence"/>
</dbReference>
<feature type="transmembrane region" description="Helical" evidence="7">
    <location>
        <begin position="239"/>
        <end position="261"/>
    </location>
</feature>
<feature type="transmembrane region" description="Helical" evidence="7">
    <location>
        <begin position="170"/>
        <end position="188"/>
    </location>
</feature>
<dbReference type="GeneID" id="27369455"/>
<feature type="region of interest" description="Disordered" evidence="6">
    <location>
        <begin position="277"/>
        <end position="358"/>
    </location>
</feature>
<accession>M7X5D2</accession>
<dbReference type="OrthoDB" id="536545at2759"/>
<evidence type="ECO:0000256" key="7">
    <source>
        <dbReference type="SAM" id="Phobius"/>
    </source>
</evidence>
<feature type="compositionally biased region" description="Low complexity" evidence="6">
    <location>
        <begin position="309"/>
        <end position="320"/>
    </location>
</feature>
<dbReference type="PRINTS" id="PR00251">
    <property type="entry name" value="BACTRLOPSIN"/>
</dbReference>
<dbReference type="Pfam" id="PF01036">
    <property type="entry name" value="Bac_rhodopsin"/>
    <property type="match status" value="1"/>
</dbReference>
<feature type="compositionally biased region" description="Polar residues" evidence="6">
    <location>
        <begin position="286"/>
        <end position="302"/>
    </location>
</feature>
<dbReference type="SUPFAM" id="SSF81321">
    <property type="entry name" value="Family A G protein-coupled receptor-like"/>
    <property type="match status" value="1"/>
</dbReference>
<name>M7X5D2_RHOT1</name>
<dbReference type="RefSeq" id="XP_016269993.1">
    <property type="nucleotide sequence ID" value="XM_016419103.1"/>
</dbReference>
<evidence type="ECO:0000256" key="3">
    <source>
        <dbReference type="ARBA" id="ARBA00022692"/>
    </source>
</evidence>
<dbReference type="PANTHER" id="PTHR28286">
    <property type="match status" value="1"/>
</dbReference>
<evidence type="ECO:0000313" key="8">
    <source>
        <dbReference type="EMBL" id="EMS18874.1"/>
    </source>
</evidence>
<feature type="transmembrane region" description="Helical" evidence="7">
    <location>
        <begin position="144"/>
        <end position="164"/>
    </location>
</feature>
<evidence type="ECO:0000256" key="6">
    <source>
        <dbReference type="SAM" id="MobiDB-lite"/>
    </source>
</evidence>
<comment type="subcellular location">
    <subcellularLocation>
        <location evidence="1">Membrane</location>
        <topology evidence="1">Multi-pass membrane protein</topology>
    </subcellularLocation>
</comment>
<dbReference type="HOGENOM" id="CLU_054785_2_1_1"/>
<protein>
    <submittedName>
        <fullName evidence="8">Protein of bacterial rhodopsin family</fullName>
    </submittedName>
</protein>
<evidence type="ECO:0000256" key="2">
    <source>
        <dbReference type="ARBA" id="ARBA00008130"/>
    </source>
</evidence>
<feature type="transmembrane region" description="Helical" evidence="7">
    <location>
        <begin position="119"/>
        <end position="137"/>
    </location>
</feature>
<gene>
    <name evidence="8" type="ORF">RHTO_05442</name>
</gene>